<protein>
    <recommendedName>
        <fullName evidence="1">MaoC-like domain-containing protein</fullName>
    </recommendedName>
</protein>
<name>A0A9W7AVD9_9STRA</name>
<proteinExistence type="predicted"/>
<dbReference type="InterPro" id="IPR029069">
    <property type="entry name" value="HotDog_dom_sf"/>
</dbReference>
<gene>
    <name evidence="2" type="ORF">TrLO_g2664</name>
</gene>
<dbReference type="OrthoDB" id="198388at2759"/>
<dbReference type="EMBL" id="BRXW01000735">
    <property type="protein sequence ID" value="GMH75788.1"/>
    <property type="molecule type" value="Genomic_DNA"/>
</dbReference>
<reference evidence="3" key="1">
    <citation type="journal article" date="2023" name="Commun. Biol.">
        <title>Genome analysis of Parmales, the sister group of diatoms, reveals the evolutionary specialization of diatoms from phago-mixotrophs to photoautotrophs.</title>
        <authorList>
            <person name="Ban H."/>
            <person name="Sato S."/>
            <person name="Yoshikawa S."/>
            <person name="Yamada K."/>
            <person name="Nakamura Y."/>
            <person name="Ichinomiya M."/>
            <person name="Sato N."/>
            <person name="Blanc-Mathieu R."/>
            <person name="Endo H."/>
            <person name="Kuwata A."/>
            <person name="Ogata H."/>
        </authorList>
    </citation>
    <scope>NUCLEOTIDE SEQUENCE [LARGE SCALE GENOMIC DNA]</scope>
    <source>
        <strain evidence="3">NIES 3700</strain>
    </source>
</reference>
<dbReference type="CDD" id="cd03441">
    <property type="entry name" value="R_hydratase_like"/>
    <property type="match status" value="1"/>
</dbReference>
<dbReference type="Proteomes" id="UP001165122">
    <property type="component" value="Unassembled WGS sequence"/>
</dbReference>
<dbReference type="InterPro" id="IPR002539">
    <property type="entry name" value="MaoC-like_dom"/>
</dbReference>
<evidence type="ECO:0000259" key="1">
    <source>
        <dbReference type="Pfam" id="PF01575"/>
    </source>
</evidence>
<dbReference type="SUPFAM" id="SSF54637">
    <property type="entry name" value="Thioesterase/thiol ester dehydrase-isomerase"/>
    <property type="match status" value="2"/>
</dbReference>
<sequence length="323" mass="35838">MPSTLSTRSKISLAALITTTCYLLLKKPKKPTAGHTFTMSKLPSLGGIYLRAVASFIKSSTLPKGQTTIPSITLNVSSLGQFDTKHITSFKSQVNISKVLEDHLPSTYLQCVTMSMPMEILSRTDFNILGSLHESCKIKSFRPVSTSESLSASATLIPEVELSDKNDVLLRIALTINDSNNEPVQTIENKYRILNPKRHLIKSERVKTEPPNYAEWERFEFSYPVTAGRTYAGLNGDINPIHVSPLAAKLFGYKSCIAHGMFSVCNMFSLDDDTGKNEVLGEFIRPVILPEKVVGLRNGEKYVVGFYKGEEFKVCVRGVIKHD</sequence>
<organism evidence="2 3">
    <name type="scientific">Triparma laevis f. longispina</name>
    <dbReference type="NCBI Taxonomy" id="1714387"/>
    <lineage>
        <taxon>Eukaryota</taxon>
        <taxon>Sar</taxon>
        <taxon>Stramenopiles</taxon>
        <taxon>Ochrophyta</taxon>
        <taxon>Bolidophyceae</taxon>
        <taxon>Parmales</taxon>
        <taxon>Triparmaceae</taxon>
        <taxon>Triparma</taxon>
    </lineage>
</organism>
<dbReference type="AlphaFoldDB" id="A0A9W7AVD9"/>
<comment type="caution">
    <text evidence="2">The sequence shown here is derived from an EMBL/GenBank/DDBJ whole genome shotgun (WGS) entry which is preliminary data.</text>
</comment>
<dbReference type="PANTHER" id="PTHR43841:SF3">
    <property type="entry name" value="(3R)-HYDROXYACYL-ACP DEHYDRATASE SUBUNIT HADB"/>
    <property type="match status" value="1"/>
</dbReference>
<evidence type="ECO:0000313" key="2">
    <source>
        <dbReference type="EMBL" id="GMH75788.1"/>
    </source>
</evidence>
<feature type="domain" description="MaoC-like" evidence="1">
    <location>
        <begin position="229"/>
        <end position="279"/>
    </location>
</feature>
<accession>A0A9W7AVD9</accession>
<dbReference type="Pfam" id="PF01575">
    <property type="entry name" value="MaoC_dehydratas"/>
    <property type="match status" value="1"/>
</dbReference>
<evidence type="ECO:0000313" key="3">
    <source>
        <dbReference type="Proteomes" id="UP001165122"/>
    </source>
</evidence>
<dbReference type="PANTHER" id="PTHR43841">
    <property type="entry name" value="3-HYDROXYACYL-THIOESTER DEHYDRATASE HTDX-RELATED"/>
    <property type="match status" value="1"/>
</dbReference>
<keyword evidence="3" id="KW-1185">Reference proteome</keyword>
<dbReference type="Gene3D" id="3.10.129.10">
    <property type="entry name" value="Hotdog Thioesterase"/>
    <property type="match status" value="1"/>
</dbReference>